<feature type="transmembrane region" description="Helical" evidence="8">
    <location>
        <begin position="117"/>
        <end position="142"/>
    </location>
</feature>
<feature type="domain" description="Major facilitator superfamily (MFS) profile" evidence="9">
    <location>
        <begin position="26"/>
        <end position="482"/>
    </location>
</feature>
<organism evidence="10 11">
    <name type="scientific">Devosia nitrariae</name>
    <dbReference type="NCBI Taxonomy" id="2071872"/>
    <lineage>
        <taxon>Bacteria</taxon>
        <taxon>Pseudomonadati</taxon>
        <taxon>Pseudomonadota</taxon>
        <taxon>Alphaproteobacteria</taxon>
        <taxon>Hyphomicrobiales</taxon>
        <taxon>Devosiaceae</taxon>
        <taxon>Devosia</taxon>
    </lineage>
</organism>
<feature type="transmembrane region" description="Helical" evidence="8">
    <location>
        <begin position="456"/>
        <end position="477"/>
    </location>
</feature>
<dbReference type="Gene3D" id="1.20.1250.20">
    <property type="entry name" value="MFS general substrate transporter like domains"/>
    <property type="match status" value="1"/>
</dbReference>
<keyword evidence="11" id="KW-1185">Reference proteome</keyword>
<evidence type="ECO:0000256" key="1">
    <source>
        <dbReference type="ARBA" id="ARBA00004651"/>
    </source>
</evidence>
<dbReference type="PANTHER" id="PTHR42718">
    <property type="entry name" value="MAJOR FACILITATOR SUPERFAMILY MULTIDRUG TRANSPORTER MFSC"/>
    <property type="match status" value="1"/>
</dbReference>
<feature type="transmembrane region" description="Helical" evidence="8">
    <location>
        <begin position="413"/>
        <end position="436"/>
    </location>
</feature>
<name>A0ABQ5VZC7_9HYPH</name>
<feature type="transmembrane region" description="Helical" evidence="8">
    <location>
        <begin position="61"/>
        <end position="84"/>
    </location>
</feature>
<dbReference type="SUPFAM" id="SSF103473">
    <property type="entry name" value="MFS general substrate transporter"/>
    <property type="match status" value="1"/>
</dbReference>
<evidence type="ECO:0000256" key="3">
    <source>
        <dbReference type="ARBA" id="ARBA00022448"/>
    </source>
</evidence>
<protein>
    <submittedName>
        <fullName evidence="10">MFS transporter</fullName>
    </submittedName>
</protein>
<evidence type="ECO:0000313" key="10">
    <source>
        <dbReference type="EMBL" id="GLQ52954.1"/>
    </source>
</evidence>
<dbReference type="PROSITE" id="PS50850">
    <property type="entry name" value="MFS"/>
    <property type="match status" value="1"/>
</dbReference>
<dbReference type="Pfam" id="PF07690">
    <property type="entry name" value="MFS_1"/>
    <property type="match status" value="1"/>
</dbReference>
<evidence type="ECO:0000256" key="7">
    <source>
        <dbReference type="ARBA" id="ARBA00023136"/>
    </source>
</evidence>
<dbReference type="Proteomes" id="UP001156691">
    <property type="component" value="Unassembled WGS sequence"/>
</dbReference>
<feature type="transmembrane region" description="Helical" evidence="8">
    <location>
        <begin position="375"/>
        <end position="401"/>
    </location>
</feature>
<dbReference type="RefSeq" id="WP_284338419.1">
    <property type="nucleotide sequence ID" value="NZ_BSNS01000002.1"/>
</dbReference>
<feature type="transmembrane region" description="Helical" evidence="8">
    <location>
        <begin position="286"/>
        <end position="308"/>
    </location>
</feature>
<keyword evidence="4" id="KW-1003">Cell membrane</keyword>
<evidence type="ECO:0000259" key="9">
    <source>
        <dbReference type="PROSITE" id="PS50850"/>
    </source>
</evidence>
<evidence type="ECO:0000256" key="5">
    <source>
        <dbReference type="ARBA" id="ARBA00022692"/>
    </source>
</evidence>
<dbReference type="InterPro" id="IPR004638">
    <property type="entry name" value="EmrB-like"/>
</dbReference>
<evidence type="ECO:0000256" key="8">
    <source>
        <dbReference type="SAM" id="Phobius"/>
    </source>
</evidence>
<evidence type="ECO:0000256" key="2">
    <source>
        <dbReference type="ARBA" id="ARBA00008537"/>
    </source>
</evidence>
<keyword evidence="6 8" id="KW-1133">Transmembrane helix</keyword>
<reference evidence="11" key="1">
    <citation type="journal article" date="2019" name="Int. J. Syst. Evol. Microbiol.">
        <title>The Global Catalogue of Microorganisms (GCM) 10K type strain sequencing project: providing services to taxonomists for standard genome sequencing and annotation.</title>
        <authorList>
            <consortium name="The Broad Institute Genomics Platform"/>
            <consortium name="The Broad Institute Genome Sequencing Center for Infectious Disease"/>
            <person name="Wu L."/>
            <person name="Ma J."/>
        </authorList>
    </citation>
    <scope>NUCLEOTIDE SEQUENCE [LARGE SCALE GENOMIC DNA]</scope>
    <source>
        <strain evidence="11">NBRC 112416</strain>
    </source>
</reference>
<dbReference type="InterPro" id="IPR011701">
    <property type="entry name" value="MFS"/>
</dbReference>
<feature type="transmembrane region" description="Helical" evidence="8">
    <location>
        <begin position="209"/>
        <end position="233"/>
    </location>
</feature>
<comment type="similarity">
    <text evidence="2">Belongs to the major facilitator superfamily. EmrB family.</text>
</comment>
<dbReference type="NCBIfam" id="TIGR00711">
    <property type="entry name" value="efflux_EmrB"/>
    <property type="match status" value="1"/>
</dbReference>
<dbReference type="InterPro" id="IPR036259">
    <property type="entry name" value="MFS_trans_sf"/>
</dbReference>
<feature type="transmembrane region" description="Helical" evidence="8">
    <location>
        <begin position="245"/>
        <end position="265"/>
    </location>
</feature>
<keyword evidence="3" id="KW-0813">Transport</keyword>
<keyword evidence="7 8" id="KW-0472">Membrane</keyword>
<sequence length="492" mass="51864">MSAEPTMNTSNAPAGGGDLAARNRLVILILLVSAFVVILNETIMVVALPRLMDDLGVTANAVQWLTTAFMLTMAVVIPVTGFLLQRLNTRPVFILAMSTFAAGTTICAVSPGLELLIVGRVVQACGTAIMMPLLMTTVMNLVPPENRGKTMGDISLVISVAPALGPTVSGLILNVLDWRWIFIVVVPIALAALYFGWRRMVNVTTPRYAPVDVVSVILSVFAFGGIVYGLSLMGEGGEAATPVPAWVPVVVGGVALVVFILRQLLLQKRDQALLDLRTFLSKTFSLSIFMMAVFMMAMFGVFVLLPIYLQNVLGLETLQIGLLLLPGGLTMGILARYVGRLYDRFGPTVLVVPGSAVVCMVLWSLTFMDQNTSPLFVLAAHVVLSVGLAFLFTPLFTASLGSLPPHLYSHGSAVLGTIQQVAGAAGVALFVALMSLRSSAELAAGAPEPVALSAGIQLAFQAGAIISVLTVLAAFLIRRPEPAGVPAEAAGH</sequence>
<feature type="transmembrane region" description="Helical" evidence="8">
    <location>
        <begin position="25"/>
        <end position="49"/>
    </location>
</feature>
<gene>
    <name evidence="10" type="ORF">GCM10010862_02120</name>
</gene>
<feature type="transmembrane region" description="Helical" evidence="8">
    <location>
        <begin position="178"/>
        <end position="197"/>
    </location>
</feature>
<evidence type="ECO:0000256" key="6">
    <source>
        <dbReference type="ARBA" id="ARBA00022989"/>
    </source>
</evidence>
<feature type="transmembrane region" description="Helical" evidence="8">
    <location>
        <begin position="91"/>
        <end position="111"/>
    </location>
</feature>
<comment type="subcellular location">
    <subcellularLocation>
        <location evidence="1">Cell membrane</location>
        <topology evidence="1">Multi-pass membrane protein</topology>
    </subcellularLocation>
</comment>
<dbReference type="EMBL" id="BSNS01000002">
    <property type="protein sequence ID" value="GLQ52954.1"/>
    <property type="molecule type" value="Genomic_DNA"/>
</dbReference>
<accession>A0ABQ5VZC7</accession>
<evidence type="ECO:0000256" key="4">
    <source>
        <dbReference type="ARBA" id="ARBA00022475"/>
    </source>
</evidence>
<feature type="transmembrane region" description="Helical" evidence="8">
    <location>
        <begin position="320"/>
        <end position="338"/>
    </location>
</feature>
<dbReference type="PRINTS" id="PR01036">
    <property type="entry name" value="TCRTETB"/>
</dbReference>
<dbReference type="Gene3D" id="1.20.1720.10">
    <property type="entry name" value="Multidrug resistance protein D"/>
    <property type="match status" value="1"/>
</dbReference>
<feature type="transmembrane region" description="Helical" evidence="8">
    <location>
        <begin position="345"/>
        <end position="363"/>
    </location>
</feature>
<feature type="transmembrane region" description="Helical" evidence="8">
    <location>
        <begin position="154"/>
        <end position="172"/>
    </location>
</feature>
<dbReference type="PANTHER" id="PTHR42718:SF9">
    <property type="entry name" value="MAJOR FACILITATOR SUPERFAMILY MULTIDRUG TRANSPORTER MFSC"/>
    <property type="match status" value="1"/>
</dbReference>
<dbReference type="CDD" id="cd17503">
    <property type="entry name" value="MFS_LmrB_MDR_like"/>
    <property type="match status" value="1"/>
</dbReference>
<keyword evidence="5 8" id="KW-0812">Transmembrane</keyword>
<dbReference type="InterPro" id="IPR020846">
    <property type="entry name" value="MFS_dom"/>
</dbReference>
<comment type="caution">
    <text evidence="10">The sequence shown here is derived from an EMBL/GenBank/DDBJ whole genome shotgun (WGS) entry which is preliminary data.</text>
</comment>
<proteinExistence type="inferred from homology"/>
<evidence type="ECO:0000313" key="11">
    <source>
        <dbReference type="Proteomes" id="UP001156691"/>
    </source>
</evidence>